<evidence type="ECO:0000256" key="1">
    <source>
        <dbReference type="SAM" id="MobiDB-lite"/>
    </source>
</evidence>
<gene>
    <name evidence="2" type="ORF">NDU88_011810</name>
</gene>
<evidence type="ECO:0000313" key="3">
    <source>
        <dbReference type="Proteomes" id="UP001066276"/>
    </source>
</evidence>
<feature type="compositionally biased region" description="Basic residues" evidence="1">
    <location>
        <begin position="126"/>
        <end position="140"/>
    </location>
</feature>
<dbReference type="Proteomes" id="UP001066276">
    <property type="component" value="Chromosome 5"/>
</dbReference>
<dbReference type="AlphaFoldDB" id="A0AAV7S7D3"/>
<evidence type="ECO:0000313" key="2">
    <source>
        <dbReference type="EMBL" id="KAJ1159140.1"/>
    </source>
</evidence>
<organism evidence="2 3">
    <name type="scientific">Pleurodeles waltl</name>
    <name type="common">Iberian ribbed newt</name>
    <dbReference type="NCBI Taxonomy" id="8319"/>
    <lineage>
        <taxon>Eukaryota</taxon>
        <taxon>Metazoa</taxon>
        <taxon>Chordata</taxon>
        <taxon>Craniata</taxon>
        <taxon>Vertebrata</taxon>
        <taxon>Euteleostomi</taxon>
        <taxon>Amphibia</taxon>
        <taxon>Batrachia</taxon>
        <taxon>Caudata</taxon>
        <taxon>Salamandroidea</taxon>
        <taxon>Salamandridae</taxon>
        <taxon>Pleurodelinae</taxon>
        <taxon>Pleurodeles</taxon>
    </lineage>
</organism>
<proteinExistence type="predicted"/>
<accession>A0AAV7S7D3</accession>
<keyword evidence="3" id="KW-1185">Reference proteome</keyword>
<feature type="region of interest" description="Disordered" evidence="1">
    <location>
        <begin position="76"/>
        <end position="196"/>
    </location>
</feature>
<reference evidence="2" key="1">
    <citation type="journal article" date="2022" name="bioRxiv">
        <title>Sequencing and chromosome-scale assembly of the giantPleurodeles waltlgenome.</title>
        <authorList>
            <person name="Brown T."/>
            <person name="Elewa A."/>
            <person name="Iarovenko S."/>
            <person name="Subramanian E."/>
            <person name="Araus A.J."/>
            <person name="Petzold A."/>
            <person name="Susuki M."/>
            <person name="Suzuki K.-i.T."/>
            <person name="Hayashi T."/>
            <person name="Toyoda A."/>
            <person name="Oliveira C."/>
            <person name="Osipova E."/>
            <person name="Leigh N.D."/>
            <person name="Simon A."/>
            <person name="Yun M.H."/>
        </authorList>
    </citation>
    <scope>NUCLEOTIDE SEQUENCE</scope>
    <source>
        <strain evidence="2">20211129_DDA</strain>
        <tissue evidence="2">Liver</tissue>
    </source>
</reference>
<comment type="caution">
    <text evidence="2">The sequence shown here is derived from an EMBL/GenBank/DDBJ whole genome shotgun (WGS) entry which is preliminary data.</text>
</comment>
<name>A0AAV7S7D3_PLEWA</name>
<feature type="region of interest" description="Disordered" evidence="1">
    <location>
        <begin position="1"/>
        <end position="62"/>
    </location>
</feature>
<dbReference type="EMBL" id="JANPWB010000009">
    <property type="protein sequence ID" value="KAJ1159140.1"/>
    <property type="molecule type" value="Genomic_DNA"/>
</dbReference>
<sequence>MQRRRIQEVGAQQGEYYRQGHRSGIQDEEALQGGPLQTGAKEEDSGGRSTAGGSTTDRGTGVWLKWEELSREEYYRQKQRRRIQEAGAEQEGLLQTGKREEDSGGRSTAGGRTKDRGPVGGFRKQEHSRRHYYRQVHRRRIQETGPQQAGVLQKRAQDENSVGRGTSGGSTKDRAQDEDSGGRSTAGRSTIEKGTG</sequence>
<feature type="compositionally biased region" description="Low complexity" evidence="1">
    <location>
        <begin position="47"/>
        <end position="61"/>
    </location>
</feature>
<feature type="compositionally biased region" description="Basic and acidic residues" evidence="1">
    <location>
        <begin position="171"/>
        <end position="181"/>
    </location>
</feature>
<protein>
    <submittedName>
        <fullName evidence="2">Uncharacterized protein</fullName>
    </submittedName>
</protein>